<evidence type="ECO:0000256" key="8">
    <source>
        <dbReference type="SAM" id="MobiDB-lite"/>
    </source>
</evidence>
<comment type="similarity">
    <text evidence="2">Belongs to the cation transport ATPase (P-type) (TC 3.A.3) family. Type IB subfamily.</text>
</comment>
<dbReference type="GO" id="GO:0005524">
    <property type="term" value="F:ATP binding"/>
    <property type="evidence" value="ECO:0007669"/>
    <property type="project" value="InterPro"/>
</dbReference>
<dbReference type="RefSeq" id="WP_171470498.1">
    <property type="nucleotide sequence ID" value="NZ_CP053452.2"/>
</dbReference>
<dbReference type="InterPro" id="IPR023298">
    <property type="entry name" value="ATPase_P-typ_TM_dom_sf"/>
</dbReference>
<dbReference type="Gene3D" id="3.40.1110.10">
    <property type="entry name" value="Calcium-transporting ATPase, cytoplasmic domain N"/>
    <property type="match status" value="1"/>
</dbReference>
<dbReference type="Pfam" id="PF00122">
    <property type="entry name" value="E1-E2_ATPase"/>
    <property type="match status" value="1"/>
</dbReference>
<dbReference type="PROSITE" id="PS00154">
    <property type="entry name" value="ATPASE_E1_E2"/>
    <property type="match status" value="1"/>
</dbReference>
<dbReference type="AlphaFoldDB" id="A0A6M5YNI3"/>
<dbReference type="InterPro" id="IPR023299">
    <property type="entry name" value="ATPase_P-typ_cyto_dom_N"/>
</dbReference>
<dbReference type="SUPFAM" id="SSF81653">
    <property type="entry name" value="Calcium ATPase, transduction domain A"/>
    <property type="match status" value="1"/>
</dbReference>
<keyword evidence="5 9" id="KW-0472">Membrane</keyword>
<name>A0A6M5YNI3_9BACT</name>
<evidence type="ECO:0000256" key="3">
    <source>
        <dbReference type="ARBA" id="ARBA00022692"/>
    </source>
</evidence>
<dbReference type="InterPro" id="IPR059000">
    <property type="entry name" value="ATPase_P-type_domA"/>
</dbReference>
<dbReference type="SUPFAM" id="SSF81665">
    <property type="entry name" value="Calcium ATPase, transmembrane domain M"/>
    <property type="match status" value="1"/>
</dbReference>
<reference evidence="12" key="1">
    <citation type="submission" date="2020-05" db="EMBL/GenBank/DDBJ databases">
        <title>Frigoriglobus tundricola gen. nov., sp. nov., a psychrotolerant cellulolytic planctomycete of the family Gemmataceae with two divergent copies of 16S rRNA gene.</title>
        <authorList>
            <person name="Kulichevskaya I.S."/>
            <person name="Ivanova A.A."/>
            <person name="Naumoff D.G."/>
            <person name="Beletsky A.V."/>
            <person name="Rijpstra W.I.C."/>
            <person name="Sinninghe Damste J.S."/>
            <person name="Mardanov A.V."/>
            <person name="Ravin N.V."/>
            <person name="Dedysh S.N."/>
        </authorList>
    </citation>
    <scope>NUCLEOTIDE SEQUENCE [LARGE SCALE GENOMIC DNA]</scope>
    <source>
        <strain evidence="12">PL17</strain>
    </source>
</reference>
<keyword evidence="4 9" id="KW-1133">Transmembrane helix</keyword>
<dbReference type="InterPro" id="IPR018303">
    <property type="entry name" value="ATPase_P-typ_P_site"/>
</dbReference>
<dbReference type="InterPro" id="IPR023214">
    <property type="entry name" value="HAD_sf"/>
</dbReference>
<sequence>MSTCAHCNGPITGGGHAGRRGAVYCCFGCLERGELACETGGCSTSGTDNGRLGGTGVRLGIGVLVVGQSMIFGLALNLHDDVPPAARELTQWCIFAGTVLVMLLLGGPLVRTAWTELRRGRLTIEALFLLTMGGALAASLQAHLTGRGKIYFEVVSVLLVVYTLGKLIGARSRAVALAVSRAWGDRLGRCRLVDVTGDTRTVPVADVRRGDLVSVHPGELIAVDGVVRDGVGFVSEAVVSGEPFAVVRRPGDRVLAGSASCDAAFRITATADGTDRQVDRLLAAVEAARESPLSLQARADQLGQWFLPLVVATALSTFAYWTLLTAAGWEAGLFNAMSVLLVACPCVIGLATPVVIWSALGRLAERGVIVRSGDLIERLAAVDRVMFDKTGTLTEDRFALVDIETTGAGADRATLLGWLSLVQAESPHPIAKPFADLPRPFAPGSEPRVTALTAVPGCGVLAELTEASGARQEIKIGTREFVPGIPNGGLTPPAPGARVVYVAVDGELAAVATVAERLRDSSSEALARFDALGLPVEVLTGDAIGRAERSGCRRRVAACCRTTSGPRWKRRRPPGRSRCTWGTGSTTRRPSRRRTGRGAGERHRPRGDRGRGHAVPRRPPRAPLGGRVEPRRGAGRAPEPAPRGVLQPGGHGARCQRRAAPGCGGGADGRVEPDASSFVHAGRRQSRATNHPGERGA</sequence>
<gene>
    <name evidence="11" type="ORF">FTUN_2043</name>
</gene>
<feature type="transmembrane region" description="Helical" evidence="9">
    <location>
        <begin position="89"/>
        <end position="110"/>
    </location>
</feature>
<dbReference type="InterPro" id="IPR051014">
    <property type="entry name" value="Cation_Transport_ATPase_IB"/>
</dbReference>
<dbReference type="InterPro" id="IPR008250">
    <property type="entry name" value="ATPase_P-typ_transduc_dom_A_sf"/>
</dbReference>
<evidence type="ECO:0000256" key="9">
    <source>
        <dbReference type="SAM" id="Phobius"/>
    </source>
</evidence>
<dbReference type="InterPro" id="IPR001757">
    <property type="entry name" value="P_typ_ATPase"/>
</dbReference>
<dbReference type="PANTHER" id="PTHR48085:SF5">
    <property type="entry name" value="CADMIUM_ZINC-TRANSPORTING ATPASE HMA4-RELATED"/>
    <property type="match status" value="1"/>
</dbReference>
<feature type="transmembrane region" description="Helical" evidence="9">
    <location>
        <begin position="122"/>
        <end position="144"/>
    </location>
</feature>
<feature type="transmembrane region" description="Helical" evidence="9">
    <location>
        <begin position="150"/>
        <end position="168"/>
    </location>
</feature>
<evidence type="ECO:0000256" key="5">
    <source>
        <dbReference type="ARBA" id="ARBA00023136"/>
    </source>
</evidence>
<keyword evidence="3 9" id="KW-0812">Transmembrane</keyword>
<evidence type="ECO:0000313" key="12">
    <source>
        <dbReference type="Proteomes" id="UP000503447"/>
    </source>
</evidence>
<feature type="transmembrane region" description="Helical" evidence="9">
    <location>
        <begin position="336"/>
        <end position="360"/>
    </location>
</feature>
<feature type="compositionally biased region" description="Low complexity" evidence="8">
    <location>
        <begin position="576"/>
        <end position="588"/>
    </location>
</feature>
<dbReference type="GO" id="GO:0016020">
    <property type="term" value="C:membrane"/>
    <property type="evidence" value="ECO:0007669"/>
    <property type="project" value="UniProtKB-SubCell"/>
</dbReference>
<dbReference type="Proteomes" id="UP000503447">
    <property type="component" value="Chromosome"/>
</dbReference>
<dbReference type="KEGG" id="ftj:FTUN_2043"/>
<dbReference type="Gene3D" id="3.40.50.1000">
    <property type="entry name" value="HAD superfamily/HAD-like"/>
    <property type="match status" value="1"/>
</dbReference>
<evidence type="ECO:0000256" key="6">
    <source>
        <dbReference type="ARBA" id="ARBA00039097"/>
    </source>
</evidence>
<feature type="transmembrane region" description="Helical" evidence="9">
    <location>
        <begin position="59"/>
        <end position="77"/>
    </location>
</feature>
<feature type="compositionally biased region" description="Basic and acidic residues" evidence="8">
    <location>
        <begin position="599"/>
        <end position="611"/>
    </location>
</feature>
<comment type="catalytic activity">
    <reaction evidence="7">
        <text>Zn(2+)(in) + ATP + H2O = Zn(2+)(out) + ADP + phosphate + H(+)</text>
        <dbReference type="Rhea" id="RHEA:20621"/>
        <dbReference type="ChEBI" id="CHEBI:15377"/>
        <dbReference type="ChEBI" id="CHEBI:15378"/>
        <dbReference type="ChEBI" id="CHEBI:29105"/>
        <dbReference type="ChEBI" id="CHEBI:30616"/>
        <dbReference type="ChEBI" id="CHEBI:43474"/>
        <dbReference type="ChEBI" id="CHEBI:456216"/>
        <dbReference type="EC" id="7.2.2.12"/>
    </reaction>
</comment>
<accession>A0A6M5YNI3</accession>
<organism evidence="11 12">
    <name type="scientific">Frigoriglobus tundricola</name>
    <dbReference type="NCBI Taxonomy" id="2774151"/>
    <lineage>
        <taxon>Bacteria</taxon>
        <taxon>Pseudomonadati</taxon>
        <taxon>Planctomycetota</taxon>
        <taxon>Planctomycetia</taxon>
        <taxon>Gemmatales</taxon>
        <taxon>Gemmataceae</taxon>
        <taxon>Frigoriglobus</taxon>
    </lineage>
</organism>
<dbReference type="GO" id="GO:0016887">
    <property type="term" value="F:ATP hydrolysis activity"/>
    <property type="evidence" value="ECO:0007669"/>
    <property type="project" value="InterPro"/>
</dbReference>
<feature type="region of interest" description="Disordered" evidence="8">
    <location>
        <begin position="564"/>
        <end position="697"/>
    </location>
</feature>
<comment type="subcellular location">
    <subcellularLocation>
        <location evidence="1">Membrane</location>
    </subcellularLocation>
</comment>
<dbReference type="GO" id="GO:0016463">
    <property type="term" value="F:P-type zinc transporter activity"/>
    <property type="evidence" value="ECO:0007669"/>
    <property type="project" value="UniProtKB-EC"/>
</dbReference>
<evidence type="ECO:0000259" key="10">
    <source>
        <dbReference type="Pfam" id="PF00122"/>
    </source>
</evidence>
<feature type="domain" description="P-type ATPase A" evidence="10">
    <location>
        <begin position="197"/>
        <end position="286"/>
    </location>
</feature>
<feature type="transmembrane region" description="Helical" evidence="9">
    <location>
        <begin position="305"/>
        <end position="324"/>
    </location>
</feature>
<evidence type="ECO:0000256" key="7">
    <source>
        <dbReference type="ARBA" id="ARBA00047308"/>
    </source>
</evidence>
<dbReference type="EMBL" id="CP053452">
    <property type="protein sequence ID" value="QJW94522.1"/>
    <property type="molecule type" value="Genomic_DNA"/>
</dbReference>
<dbReference type="SUPFAM" id="SSF81660">
    <property type="entry name" value="Metal cation-transporting ATPase, ATP-binding domain N"/>
    <property type="match status" value="1"/>
</dbReference>
<dbReference type="Gene3D" id="2.70.150.10">
    <property type="entry name" value="Calcium-transporting ATPase, cytoplasmic transduction domain A"/>
    <property type="match status" value="1"/>
</dbReference>
<evidence type="ECO:0000313" key="11">
    <source>
        <dbReference type="EMBL" id="QJW94522.1"/>
    </source>
</evidence>
<proteinExistence type="inferred from homology"/>
<evidence type="ECO:0000256" key="4">
    <source>
        <dbReference type="ARBA" id="ARBA00022989"/>
    </source>
</evidence>
<keyword evidence="12" id="KW-1185">Reference proteome</keyword>
<dbReference type="NCBIfam" id="TIGR01494">
    <property type="entry name" value="ATPase_P-type"/>
    <property type="match status" value="1"/>
</dbReference>
<dbReference type="Pfam" id="PF00702">
    <property type="entry name" value="Hydrolase"/>
    <property type="match status" value="1"/>
</dbReference>
<dbReference type="PANTHER" id="PTHR48085">
    <property type="entry name" value="CADMIUM/ZINC-TRANSPORTING ATPASE HMA2-RELATED"/>
    <property type="match status" value="1"/>
</dbReference>
<protein>
    <recommendedName>
        <fullName evidence="6">P-type Zn(2+) transporter</fullName>
        <ecNumber evidence="6">7.2.2.12</ecNumber>
    </recommendedName>
</protein>
<dbReference type="EC" id="7.2.2.12" evidence="6"/>
<evidence type="ECO:0000256" key="1">
    <source>
        <dbReference type="ARBA" id="ARBA00004370"/>
    </source>
</evidence>
<evidence type="ECO:0000256" key="2">
    <source>
        <dbReference type="ARBA" id="ARBA00006024"/>
    </source>
</evidence>